<gene>
    <name evidence="2" type="ORF">ACFOUY_11525</name>
</gene>
<feature type="transmembrane region" description="Helical" evidence="1">
    <location>
        <begin position="20"/>
        <end position="39"/>
    </location>
</feature>
<reference evidence="3" key="1">
    <citation type="journal article" date="2019" name="Int. J. Syst. Evol. Microbiol.">
        <title>The Global Catalogue of Microorganisms (GCM) 10K type strain sequencing project: providing services to taxonomists for standard genome sequencing and annotation.</title>
        <authorList>
            <consortium name="The Broad Institute Genomics Platform"/>
            <consortium name="The Broad Institute Genome Sequencing Center for Infectious Disease"/>
            <person name="Wu L."/>
            <person name="Ma J."/>
        </authorList>
    </citation>
    <scope>NUCLEOTIDE SEQUENCE [LARGE SCALE GENOMIC DNA]</scope>
    <source>
        <strain evidence="3">CCM 8689</strain>
    </source>
</reference>
<keyword evidence="1" id="KW-1133">Transmembrane helix</keyword>
<dbReference type="InterPro" id="IPR010994">
    <property type="entry name" value="RuvA_2-like"/>
</dbReference>
<organism evidence="2 3">
    <name type="scientific">Pedobacter jamesrossensis</name>
    <dbReference type="NCBI Taxonomy" id="1908238"/>
    <lineage>
        <taxon>Bacteria</taxon>
        <taxon>Pseudomonadati</taxon>
        <taxon>Bacteroidota</taxon>
        <taxon>Sphingobacteriia</taxon>
        <taxon>Sphingobacteriales</taxon>
        <taxon>Sphingobacteriaceae</taxon>
        <taxon>Pedobacter</taxon>
    </lineage>
</organism>
<keyword evidence="3" id="KW-1185">Reference proteome</keyword>
<dbReference type="Proteomes" id="UP001595792">
    <property type="component" value="Unassembled WGS sequence"/>
</dbReference>
<dbReference type="GO" id="GO:0003677">
    <property type="term" value="F:DNA binding"/>
    <property type="evidence" value="ECO:0007669"/>
    <property type="project" value="UniProtKB-KW"/>
</dbReference>
<evidence type="ECO:0000313" key="2">
    <source>
        <dbReference type="EMBL" id="MFC4197325.1"/>
    </source>
</evidence>
<keyword evidence="1" id="KW-0812">Transmembrane</keyword>
<accession>A0ABV8NJZ1</accession>
<protein>
    <submittedName>
        <fullName evidence="2">ComEA family DNA-binding protein</fullName>
    </submittedName>
</protein>
<dbReference type="RefSeq" id="WP_378960772.1">
    <property type="nucleotide sequence ID" value="NZ_JBHSBY010000112.1"/>
</dbReference>
<dbReference type="Pfam" id="PF12836">
    <property type="entry name" value="HHH_3"/>
    <property type="match status" value="1"/>
</dbReference>
<evidence type="ECO:0000256" key="1">
    <source>
        <dbReference type="SAM" id="Phobius"/>
    </source>
</evidence>
<dbReference type="SUPFAM" id="SSF47781">
    <property type="entry name" value="RuvA domain 2-like"/>
    <property type="match status" value="1"/>
</dbReference>
<dbReference type="EMBL" id="JBHSBY010000112">
    <property type="protein sequence ID" value="MFC4197325.1"/>
    <property type="molecule type" value="Genomic_DNA"/>
</dbReference>
<keyword evidence="1" id="KW-0472">Membrane</keyword>
<keyword evidence="2" id="KW-0238">DNA-binding</keyword>
<name>A0ABV8NJZ1_9SPHI</name>
<dbReference type="Gene3D" id="1.10.150.280">
    <property type="entry name" value="AF1531-like domain"/>
    <property type="match status" value="1"/>
</dbReference>
<proteinExistence type="predicted"/>
<evidence type="ECO:0000313" key="3">
    <source>
        <dbReference type="Proteomes" id="UP001595792"/>
    </source>
</evidence>
<comment type="caution">
    <text evidence="2">The sequence shown here is derived from an EMBL/GenBank/DDBJ whole genome shotgun (WGS) entry which is preliminary data.</text>
</comment>
<sequence>MRIWLNKYFGFSKGEFNGLMLLILIIGVLKSFPLIYNYYKPIEKDDDNLLASIQKITITDEENFRSTRDKIENSSITKSARLFKFDPNTIDVDGWQTLGLSQKQAQPIVNYRNKGGKFYKAEDLQRMYTISPEMYKSFCLT</sequence>